<dbReference type="Proteomes" id="UP000235965">
    <property type="component" value="Unassembled WGS sequence"/>
</dbReference>
<evidence type="ECO:0000313" key="16">
    <source>
        <dbReference type="Proteomes" id="UP000235965"/>
    </source>
</evidence>
<evidence type="ECO:0000256" key="1">
    <source>
        <dbReference type="ARBA" id="ARBA00004123"/>
    </source>
</evidence>
<name>A0A2J7Q2H0_9NEOP</name>
<comment type="subcellular location">
    <subcellularLocation>
        <location evidence="1">Nucleus</location>
    </subcellularLocation>
</comment>
<feature type="domain" description="C2H2-type" evidence="12">
    <location>
        <begin position="422"/>
        <end position="444"/>
    </location>
</feature>
<feature type="binding site" evidence="10">
    <location>
        <position position="257"/>
    </location>
    <ligand>
        <name>Zn(2+)</name>
        <dbReference type="ChEBI" id="CHEBI:29105"/>
    </ligand>
</feature>
<feature type="domain" description="C2H2-type" evidence="12">
    <location>
        <begin position="559"/>
        <end position="586"/>
    </location>
</feature>
<dbReference type="EMBL" id="NEVH01019370">
    <property type="protein sequence ID" value="PNF22786.1"/>
    <property type="molecule type" value="Genomic_DNA"/>
</dbReference>
<feature type="region of interest" description="Disordered" evidence="11">
    <location>
        <begin position="66"/>
        <end position="90"/>
    </location>
</feature>
<evidence type="ECO:0000259" key="12">
    <source>
        <dbReference type="PROSITE" id="PS50157"/>
    </source>
</evidence>
<keyword evidence="3" id="KW-0677">Repeat</keyword>
<protein>
    <submittedName>
        <fullName evidence="15">Uncharacterized protein</fullName>
    </submittedName>
</protein>
<feature type="binding site" evidence="10">
    <location>
        <position position="214"/>
    </location>
    <ligand>
        <name>Zn(2+)</name>
        <dbReference type="ChEBI" id="CHEBI:29105"/>
    </ligand>
</feature>
<feature type="domain" description="C2H2-type" evidence="12">
    <location>
        <begin position="476"/>
        <end position="498"/>
    </location>
</feature>
<dbReference type="OrthoDB" id="6077919at2759"/>
<reference evidence="15 16" key="1">
    <citation type="submission" date="2017-12" db="EMBL/GenBank/DDBJ databases">
        <title>Hemimetabolous genomes reveal molecular basis of termite eusociality.</title>
        <authorList>
            <person name="Harrison M.C."/>
            <person name="Jongepier E."/>
            <person name="Robertson H.M."/>
            <person name="Arning N."/>
            <person name="Bitard-Feildel T."/>
            <person name="Chao H."/>
            <person name="Childers C.P."/>
            <person name="Dinh H."/>
            <person name="Doddapaneni H."/>
            <person name="Dugan S."/>
            <person name="Gowin J."/>
            <person name="Greiner C."/>
            <person name="Han Y."/>
            <person name="Hu H."/>
            <person name="Hughes D.S.T."/>
            <person name="Huylmans A.-K."/>
            <person name="Kemena C."/>
            <person name="Kremer L.P.M."/>
            <person name="Lee S.L."/>
            <person name="Lopez-Ezquerra A."/>
            <person name="Mallet L."/>
            <person name="Monroy-Kuhn J.M."/>
            <person name="Moser A."/>
            <person name="Murali S.C."/>
            <person name="Muzny D.M."/>
            <person name="Otani S."/>
            <person name="Piulachs M.-D."/>
            <person name="Poelchau M."/>
            <person name="Qu J."/>
            <person name="Schaub F."/>
            <person name="Wada-Katsumata A."/>
            <person name="Worley K.C."/>
            <person name="Xie Q."/>
            <person name="Ylla G."/>
            <person name="Poulsen M."/>
            <person name="Gibbs R.A."/>
            <person name="Schal C."/>
            <person name="Richards S."/>
            <person name="Belles X."/>
            <person name="Korb J."/>
            <person name="Bornberg-Bauer E."/>
        </authorList>
    </citation>
    <scope>NUCLEOTIDE SEQUENCE [LARGE SCALE GENOMIC DNA]</scope>
    <source>
        <tissue evidence="15">Whole body</tissue>
    </source>
</reference>
<dbReference type="GO" id="GO:0000978">
    <property type="term" value="F:RNA polymerase II cis-regulatory region sequence-specific DNA binding"/>
    <property type="evidence" value="ECO:0007669"/>
    <property type="project" value="TreeGrafter"/>
</dbReference>
<dbReference type="PANTHER" id="PTHR24390:SF79">
    <property type="entry name" value="ASPARAGINE-RICH ZINC FINGER PROTEIN AZF1"/>
    <property type="match status" value="1"/>
</dbReference>
<keyword evidence="2 10" id="KW-0479">Metal-binding</keyword>
<feature type="domain" description="C2H2-type" evidence="12">
    <location>
        <begin position="740"/>
        <end position="768"/>
    </location>
</feature>
<feature type="domain" description="THAP-type" evidence="13">
    <location>
        <begin position="1"/>
        <end position="35"/>
    </location>
</feature>
<feature type="binding site" evidence="10">
    <location>
        <position position="254"/>
    </location>
    <ligand>
        <name>Zn(2+)</name>
        <dbReference type="ChEBI" id="CHEBI:29105"/>
    </ligand>
</feature>
<evidence type="ECO:0000256" key="11">
    <source>
        <dbReference type="SAM" id="MobiDB-lite"/>
    </source>
</evidence>
<gene>
    <name evidence="15" type="ORF">B7P43_G02525</name>
</gene>
<dbReference type="SUPFAM" id="SSF57716">
    <property type="entry name" value="Glucocorticoid receptor-like (DNA-binding domain)"/>
    <property type="match status" value="1"/>
</dbReference>
<keyword evidence="16" id="KW-1185">Reference proteome</keyword>
<dbReference type="Pfam" id="PF00096">
    <property type="entry name" value="zf-C2H2"/>
    <property type="match status" value="3"/>
</dbReference>
<keyword evidence="4 8" id="KW-0863">Zinc-finger</keyword>
<organism evidence="15 16">
    <name type="scientific">Cryptotermes secundus</name>
    <dbReference type="NCBI Taxonomy" id="105785"/>
    <lineage>
        <taxon>Eukaryota</taxon>
        <taxon>Metazoa</taxon>
        <taxon>Ecdysozoa</taxon>
        <taxon>Arthropoda</taxon>
        <taxon>Hexapoda</taxon>
        <taxon>Insecta</taxon>
        <taxon>Pterygota</taxon>
        <taxon>Neoptera</taxon>
        <taxon>Polyneoptera</taxon>
        <taxon>Dictyoptera</taxon>
        <taxon>Blattodea</taxon>
        <taxon>Blattoidea</taxon>
        <taxon>Termitoidae</taxon>
        <taxon>Kalotermitidae</taxon>
        <taxon>Cryptotermitinae</taxon>
        <taxon>Cryptotermes</taxon>
    </lineage>
</organism>
<accession>A0A2J7Q2H0</accession>
<feature type="compositionally biased region" description="Basic and acidic residues" evidence="11">
    <location>
        <begin position="70"/>
        <end position="81"/>
    </location>
</feature>
<evidence type="ECO:0000256" key="9">
    <source>
        <dbReference type="PROSITE-ProRule" id="PRU00309"/>
    </source>
</evidence>
<evidence type="ECO:0000256" key="5">
    <source>
        <dbReference type="ARBA" id="ARBA00022833"/>
    </source>
</evidence>
<feature type="domain" description="ZAD" evidence="14">
    <location>
        <begin position="212"/>
        <end position="281"/>
    </location>
</feature>
<evidence type="ECO:0000256" key="7">
    <source>
        <dbReference type="ARBA" id="ARBA00023242"/>
    </source>
</evidence>
<dbReference type="PANTHER" id="PTHR24390">
    <property type="entry name" value="ZINC FINGER PROTEIN"/>
    <property type="match status" value="1"/>
</dbReference>
<dbReference type="GO" id="GO:0003700">
    <property type="term" value="F:DNA-binding transcription factor activity"/>
    <property type="evidence" value="ECO:0007669"/>
    <property type="project" value="TreeGrafter"/>
</dbReference>
<keyword evidence="7" id="KW-0539">Nucleus</keyword>
<evidence type="ECO:0000256" key="3">
    <source>
        <dbReference type="ARBA" id="ARBA00022737"/>
    </source>
</evidence>
<dbReference type="GO" id="GO:0005634">
    <property type="term" value="C:nucleus"/>
    <property type="evidence" value="ECO:0007669"/>
    <property type="project" value="UniProtKB-SubCell"/>
</dbReference>
<feature type="domain" description="C2H2-type" evidence="12">
    <location>
        <begin position="531"/>
        <end position="558"/>
    </location>
</feature>
<evidence type="ECO:0000256" key="10">
    <source>
        <dbReference type="PROSITE-ProRule" id="PRU01263"/>
    </source>
</evidence>
<dbReference type="Gene3D" id="3.30.160.60">
    <property type="entry name" value="Classic Zinc Finger"/>
    <property type="match status" value="6"/>
</dbReference>
<dbReference type="GO" id="GO:0008270">
    <property type="term" value="F:zinc ion binding"/>
    <property type="evidence" value="ECO:0007669"/>
    <property type="project" value="UniProtKB-UniRule"/>
</dbReference>
<comment type="caution">
    <text evidence="15">The sequence shown here is derived from an EMBL/GenBank/DDBJ whole genome shotgun (WGS) entry which is preliminary data.</text>
</comment>
<evidence type="ECO:0000256" key="4">
    <source>
        <dbReference type="ARBA" id="ARBA00022771"/>
    </source>
</evidence>
<feature type="domain" description="C2H2-type" evidence="12">
    <location>
        <begin position="503"/>
        <end position="530"/>
    </location>
</feature>
<keyword evidence="5 10" id="KW-0862">Zinc</keyword>
<proteinExistence type="predicted"/>
<dbReference type="SMART" id="SM00868">
    <property type="entry name" value="zf-AD"/>
    <property type="match status" value="2"/>
</dbReference>
<evidence type="ECO:0000259" key="14">
    <source>
        <dbReference type="PROSITE" id="PS51915"/>
    </source>
</evidence>
<dbReference type="FunFam" id="3.30.160.60:FF:000446">
    <property type="entry name" value="Zinc finger protein"/>
    <property type="match status" value="1"/>
</dbReference>
<feature type="domain" description="C2H2-type" evidence="12">
    <location>
        <begin position="448"/>
        <end position="475"/>
    </location>
</feature>
<evidence type="ECO:0000259" key="13">
    <source>
        <dbReference type="PROSITE" id="PS50950"/>
    </source>
</evidence>
<dbReference type="InterPro" id="IPR036236">
    <property type="entry name" value="Znf_C2H2_sf"/>
</dbReference>
<dbReference type="InterPro" id="IPR012934">
    <property type="entry name" value="Znf_AD"/>
</dbReference>
<dbReference type="PROSITE" id="PS50950">
    <property type="entry name" value="ZF_THAP"/>
    <property type="match status" value="1"/>
</dbReference>
<keyword evidence="6 9" id="KW-0238">DNA-binding</keyword>
<dbReference type="PROSITE" id="PS00028">
    <property type="entry name" value="ZINC_FINGER_C2H2_1"/>
    <property type="match status" value="10"/>
</dbReference>
<evidence type="ECO:0000256" key="6">
    <source>
        <dbReference type="ARBA" id="ARBA00023125"/>
    </source>
</evidence>
<dbReference type="FunFam" id="3.30.160.60:FF:000557">
    <property type="entry name" value="zinc finger and SCAN domain-containing protein 29"/>
    <property type="match status" value="1"/>
</dbReference>
<dbReference type="Pfam" id="PF12874">
    <property type="entry name" value="zf-met"/>
    <property type="match status" value="2"/>
</dbReference>
<dbReference type="SUPFAM" id="SSF57667">
    <property type="entry name" value="beta-beta-alpha zinc fingers"/>
    <property type="match status" value="6"/>
</dbReference>
<sequence>MYHRNKCVCHRHFATSQYNTPERLRLNRGAVPTLFLPSSDSIENGLSSSHLQKVFLSSLRYSKIAESGVQDERESREDGVKEATGNLEEAGSQFVSHLDNGYRNERDLEPLHKDQDRVEVPVQEDTQLRQDILTENDRAQHHNSNGMQTNHQSHCREPETHVGGTAVNERDITETCHITSDHGDTDECRDVKFIPNEPCTVAVDSWENLPNQLCRLCASTDEHPKQSIVGWLGMLNEIIPDLVALDDGLPQHICRPCTNKLYTCTKIKVDFVEAYNKLQESCGFARSPGIQFTDIPLAMSDYPEEHFLPETEEQLVSETEEQIVPDAEEQLVFEDGIQLVSEVPSEGLCRVTLSSKDDFLEGKQMTLNTGGDLSLNLEEYAISATRGEAVLQGSFPQGESESFVDTSGACDIKERKVGKYKYVCGECEEMFTTKGALNAHRLTHPKVFECECCRKKCRSAAQLDDHKRIHTKELPFMCEVCGKCFRTTMQLHSHKYVHKPRIYACEICNKKCSGRFILRQHKKVHFTDTKLICEVCGKILYTPFSLQIHLRTHTGEKPFQCDVCGKCFISAGKLKHHRVIHADQKFQCITCGKVFNFKQSLVEHEECHSKLQYYRCVICFRAYSNIRNMRSHRRIYCKQPICIVCNETFLTDEMVREHRSKEHTQGEITLAAKIYSRQQRCKCPLCAQGVTGINNMVKHMKECHSGYNYEPFGCEQCSETFSTVSALHIHTRCHSENRLFNCLTCGKGFKAKKTLKWHNLSFHKNQRTV</sequence>
<feature type="domain" description="C2H2-type" evidence="12">
    <location>
        <begin position="712"/>
        <end position="739"/>
    </location>
</feature>
<dbReference type="Pfam" id="PF07776">
    <property type="entry name" value="zf-AD"/>
    <property type="match status" value="1"/>
</dbReference>
<evidence type="ECO:0000313" key="15">
    <source>
        <dbReference type="EMBL" id="PNF22786.1"/>
    </source>
</evidence>
<evidence type="ECO:0000256" key="8">
    <source>
        <dbReference type="PROSITE-ProRule" id="PRU00042"/>
    </source>
</evidence>
<feature type="domain" description="C2H2-type" evidence="12">
    <location>
        <begin position="586"/>
        <end position="613"/>
    </location>
</feature>
<dbReference type="GO" id="GO:0006357">
    <property type="term" value="P:regulation of transcription by RNA polymerase II"/>
    <property type="evidence" value="ECO:0007669"/>
    <property type="project" value="TreeGrafter"/>
</dbReference>
<evidence type="ECO:0000256" key="2">
    <source>
        <dbReference type="ARBA" id="ARBA00022723"/>
    </source>
</evidence>
<dbReference type="PROSITE" id="PS51915">
    <property type="entry name" value="ZAD"/>
    <property type="match status" value="1"/>
</dbReference>
<dbReference type="InterPro" id="IPR013087">
    <property type="entry name" value="Znf_C2H2_type"/>
</dbReference>
<feature type="binding site" evidence="10">
    <location>
        <position position="217"/>
    </location>
    <ligand>
        <name>Zn(2+)</name>
        <dbReference type="ChEBI" id="CHEBI:29105"/>
    </ligand>
</feature>
<dbReference type="SMART" id="SM00355">
    <property type="entry name" value="ZnF_C2H2"/>
    <property type="match status" value="12"/>
</dbReference>
<dbReference type="PROSITE" id="PS50157">
    <property type="entry name" value="ZINC_FINGER_C2H2_2"/>
    <property type="match status" value="9"/>
</dbReference>
<dbReference type="InterPro" id="IPR006612">
    <property type="entry name" value="THAP_Znf"/>
</dbReference>
<dbReference type="AlphaFoldDB" id="A0A2J7Q2H0"/>